<feature type="transmembrane region" description="Helical" evidence="6">
    <location>
        <begin position="443"/>
        <end position="461"/>
    </location>
</feature>
<dbReference type="InterPro" id="IPR035441">
    <property type="entry name" value="TFIIS/LEDGF_dom_sf"/>
</dbReference>
<evidence type="ECO:0000256" key="5">
    <source>
        <dbReference type="SAM" id="MobiDB-lite"/>
    </source>
</evidence>
<feature type="transmembrane region" description="Helical" evidence="6">
    <location>
        <begin position="481"/>
        <end position="499"/>
    </location>
</feature>
<organism evidence="8 9">
    <name type="scientific">Symbiodinium pilosum</name>
    <name type="common">Dinoflagellate</name>
    <dbReference type="NCBI Taxonomy" id="2952"/>
    <lineage>
        <taxon>Eukaryota</taxon>
        <taxon>Sar</taxon>
        <taxon>Alveolata</taxon>
        <taxon>Dinophyceae</taxon>
        <taxon>Suessiales</taxon>
        <taxon>Symbiodiniaceae</taxon>
        <taxon>Symbiodinium</taxon>
    </lineage>
</organism>
<dbReference type="GO" id="GO:0016020">
    <property type="term" value="C:membrane"/>
    <property type="evidence" value="ECO:0007669"/>
    <property type="project" value="UniProtKB-SubCell"/>
</dbReference>
<comment type="caution">
    <text evidence="8">The sequence shown here is derived from an EMBL/GenBank/DDBJ whole genome shotgun (WGS) entry which is preliminary data.</text>
</comment>
<feature type="transmembrane region" description="Helical" evidence="6">
    <location>
        <begin position="770"/>
        <end position="801"/>
    </location>
</feature>
<sequence length="947" mass="101649">MHGVPEDREAEASLMLGTAGTVQMIRDWVESSLNPENAHKFPPPGAWAAHFNVHLSLDMWVELQDFVKASSSMSGLQLKCVASDSRGLCVEALQVLMTQHARAQYQYAARALELLQMPSPDRSWAQDGIRTPEPRGTREAPSTPIKELELTKRGKRCRHTTEDSIPDFKRSKANDSRSIKPLTRVRGQEVPADLQGIFVAKEGLNNALATGNLKETVSWLKGLGKRKVAAHELEKTRIGLTVSLCRKQADPYVTKLADLLIQRLLWAKFPRTGYSIKKPRRHEFYGPSTEHSVFDGKLSSARTAEFNLLLTKVGIDFKATTGADQWSLFARQPFAGGALGAKSTAQMTEVVLEERPTAAFAAPKARAQSRPFAGGSSQISREAQPPASQLEDVVANARSMIFAVYPKGPQAAWRNVLAGFAVALAMIPESVAFAFVAGVTPIVGLWSAVALGFFAAAFGGRAGVASGAGEPHYACICDDRFLMILGTLQIAAPLMILLPSKERGLLQWGKFIKLVPHPVMLGFVNGLAIVIGKAQLSHFLDPATGSVLLGVRGATMFGLTALSMLLVKLLPRVTTAVPSSLLTVAIVTLLTKVFHLPATTLMDMAGAETFRGGWSMLPHLGLPAVPWLASPLQTFSILLPYAATMAAVGLVESLLTLQLVDGLMEDGKRGDTSKECIGQGIGNIASGLTGGMGGCAMIGQTQVNVQAGATSRLAGISMACFLGVGIVGAAPVLGQVPVAALVGIMFVVCQSTFAWSSLRIMRKVPRSDAAVIVLVSWVTVVKDLAMAVVAGTILSALSFSWQQSTNLRADRQVQGDWKTYRLRGLLFFGSTQQFSDIFAVQEDPEDVILDFAESRVLDHSALEAINSLAASYGELGKRLHLRHLSSDCAGLLERLNGTMPPYEIIEADPSTDPIYEVAEDNKFYKDLAAPSAPSEEEPAAAESADID</sequence>
<evidence type="ECO:0000259" key="7">
    <source>
        <dbReference type="PROSITE" id="PS50801"/>
    </source>
</evidence>
<keyword evidence="2 6" id="KW-0812">Transmembrane</keyword>
<evidence type="ECO:0000313" key="9">
    <source>
        <dbReference type="Proteomes" id="UP000649617"/>
    </source>
</evidence>
<feature type="domain" description="STAS" evidence="7">
    <location>
        <begin position="820"/>
        <end position="881"/>
    </location>
</feature>
<evidence type="ECO:0000256" key="3">
    <source>
        <dbReference type="ARBA" id="ARBA00022989"/>
    </source>
</evidence>
<keyword evidence="9" id="KW-1185">Reference proteome</keyword>
<feature type="transmembrane region" description="Helical" evidence="6">
    <location>
        <begin position="416"/>
        <end position="436"/>
    </location>
</feature>
<gene>
    <name evidence="8" type="primary">ybaR</name>
    <name evidence="8" type="ORF">SPIL2461_LOCUS8505</name>
</gene>
<feature type="transmembrane region" description="Helical" evidence="6">
    <location>
        <begin position="637"/>
        <end position="660"/>
    </location>
</feature>
<dbReference type="SUPFAM" id="SSF52091">
    <property type="entry name" value="SpoIIaa-like"/>
    <property type="match status" value="1"/>
</dbReference>
<reference evidence="8" key="1">
    <citation type="submission" date="2021-02" db="EMBL/GenBank/DDBJ databases">
        <authorList>
            <person name="Dougan E. K."/>
            <person name="Rhodes N."/>
            <person name="Thang M."/>
            <person name="Chan C."/>
        </authorList>
    </citation>
    <scope>NUCLEOTIDE SEQUENCE</scope>
</reference>
<dbReference type="OrthoDB" id="288203at2759"/>
<dbReference type="PROSITE" id="PS50801">
    <property type="entry name" value="STAS"/>
    <property type="match status" value="1"/>
</dbReference>
<evidence type="ECO:0000256" key="2">
    <source>
        <dbReference type="ARBA" id="ARBA00022692"/>
    </source>
</evidence>
<dbReference type="InterPro" id="IPR002645">
    <property type="entry name" value="STAS_dom"/>
</dbReference>
<accession>A0A812PVR1</accession>
<dbReference type="AlphaFoldDB" id="A0A812PVR1"/>
<protein>
    <submittedName>
        <fullName evidence="8">YbaR protein</fullName>
    </submittedName>
</protein>
<dbReference type="Proteomes" id="UP000649617">
    <property type="component" value="Unassembled WGS sequence"/>
</dbReference>
<dbReference type="Gene3D" id="3.30.750.24">
    <property type="entry name" value="STAS domain"/>
    <property type="match status" value="1"/>
</dbReference>
<keyword evidence="4 6" id="KW-0472">Membrane</keyword>
<dbReference type="Pfam" id="PF01740">
    <property type="entry name" value="STAS"/>
    <property type="match status" value="1"/>
</dbReference>
<evidence type="ECO:0000256" key="4">
    <source>
        <dbReference type="ARBA" id="ARBA00023136"/>
    </source>
</evidence>
<evidence type="ECO:0000256" key="6">
    <source>
        <dbReference type="SAM" id="Phobius"/>
    </source>
</evidence>
<feature type="region of interest" description="Disordered" evidence="5">
    <location>
        <begin position="123"/>
        <end position="142"/>
    </location>
</feature>
<feature type="transmembrane region" description="Helical" evidence="6">
    <location>
        <begin position="511"/>
        <end position="531"/>
    </location>
</feature>
<feature type="compositionally biased region" description="Acidic residues" evidence="5">
    <location>
        <begin position="934"/>
        <end position="947"/>
    </location>
</feature>
<dbReference type="SUPFAM" id="SSF47676">
    <property type="entry name" value="Conserved domain common to transcription factors TFIIS, elongin A, CRSP70"/>
    <property type="match status" value="1"/>
</dbReference>
<dbReference type="InterPro" id="IPR011547">
    <property type="entry name" value="SLC26A/SulP_dom"/>
</dbReference>
<evidence type="ECO:0000313" key="8">
    <source>
        <dbReference type="EMBL" id="CAE7356853.1"/>
    </source>
</evidence>
<proteinExistence type="predicted"/>
<feature type="transmembrane region" description="Helical" evidence="6">
    <location>
        <begin position="738"/>
        <end position="758"/>
    </location>
</feature>
<evidence type="ECO:0000256" key="1">
    <source>
        <dbReference type="ARBA" id="ARBA00004141"/>
    </source>
</evidence>
<keyword evidence="3 6" id="KW-1133">Transmembrane helix</keyword>
<dbReference type="EMBL" id="CAJNIZ010014002">
    <property type="protein sequence ID" value="CAE7356853.1"/>
    <property type="molecule type" value="Genomic_DNA"/>
</dbReference>
<comment type="subcellular location">
    <subcellularLocation>
        <location evidence="1">Membrane</location>
        <topology evidence="1">Multi-pass membrane protein</topology>
    </subcellularLocation>
</comment>
<feature type="transmembrane region" description="Helical" evidence="6">
    <location>
        <begin position="573"/>
        <end position="594"/>
    </location>
</feature>
<dbReference type="PANTHER" id="PTHR43310:SF1">
    <property type="entry name" value="SULFATE TRANSPORTER YBAR-RELATED"/>
    <property type="match status" value="1"/>
</dbReference>
<feature type="transmembrane region" description="Helical" evidence="6">
    <location>
        <begin position="713"/>
        <end position="732"/>
    </location>
</feature>
<dbReference type="InterPro" id="IPR052706">
    <property type="entry name" value="Membrane-Transporter-like"/>
</dbReference>
<name>A0A812PVR1_SYMPI</name>
<feature type="region of interest" description="Disordered" evidence="5">
    <location>
        <begin position="928"/>
        <end position="947"/>
    </location>
</feature>
<feature type="transmembrane region" description="Helical" evidence="6">
    <location>
        <begin position="543"/>
        <end position="566"/>
    </location>
</feature>
<dbReference type="CDD" id="cd07042">
    <property type="entry name" value="STAS_SulP_like_sulfate_transporter"/>
    <property type="match status" value="1"/>
</dbReference>
<dbReference type="InterPro" id="IPR036513">
    <property type="entry name" value="STAS_dom_sf"/>
</dbReference>
<dbReference type="Pfam" id="PF00916">
    <property type="entry name" value="Sulfate_transp"/>
    <property type="match status" value="1"/>
</dbReference>
<dbReference type="PANTHER" id="PTHR43310">
    <property type="entry name" value="SULFATE TRANSPORTER YBAR-RELATED"/>
    <property type="match status" value="1"/>
</dbReference>